<sequence length="941" mass="110548">MADDHSAKPQNDDDIGLFEEMEQNFNRVVRELINDRSLDKFREEYEKLHDALTQSHEHNNTLIEKCRTLNQDILKNANKISTVLTMSQNDQKTIANLRSEFENAWKMVEQSQARETKSKDVIISLREELQNLTTLVSKSSEIAAEEEASIKSAKQAIDLLDGEISKNAATHDEILSQFNEHQAIVSELTPQNKAMHDEFDQMTTEREEIRKRRKANRKEMNDAYQGMDDTRAIIAQIREKITELDNQKAEQKEKLRELNRRLRLDLGEIEDIKEDIEKIHKKIHKKLIERDIARKATSKTQIKLDKKREEVEIQEAKNQKFIDELEKVSEELEISKEDLAYDKQRRDEVAKEKREMINRMNKLRDELYLAQSTIAAKELAIRNTHEQIELRNKEKREFENQKQVEKMRTQVAEHQVEMTTRECSSARVFSQKQKNTADNLDIDRQYYAGKLIINENNYYQVFEDIAGIQEELDKCTIQLGEIQDEITRQGYLCDAMRGERDMLSRSLNDWRISNEKYSSENKSLEMFVNQLKNSVKQQDQKVVDLHLESQLLKKYVKQLEADNNKLKEELLELEKKNMLSKQEIEKNLVIENEAYVDIDAQKRKLKALNSMQAYFGATMAKRQDECDLLNEKCRLIGSEMRICEKHYIDKVAEIEQLKENLMQVIHHQHELLELLRRRDAARSEMLRLEKELNTARSQNKALEDEAEFPRNVHRWTLMEQTDPEQFQLIMLREDLLQSIWNRLNQFSKLRNRSENLKEQYDKQNKKLMISYAGSYQEDMQSTKEALRRKTIQLNNLAKKLDEKKPKMRDEREKCNSVRSLIRERQIEVYDLKHRESELLMSSMDKVFEVKAPTISGEDRARGRFIGGGFGVGAAQMTTVIPKIDLGRAKSDRGNYGSTRSNAPRAIVMPGSARRIKRPGKVYMTQNRTRTIQSARIPVDEF</sequence>
<feature type="coiled-coil region" evidence="2">
    <location>
        <begin position="299"/>
        <end position="401"/>
    </location>
</feature>
<reference evidence="3" key="1">
    <citation type="submission" date="2016-10" db="EMBL/GenBank/DDBJ databases">
        <authorList>
            <person name="Benchimol M."/>
            <person name="Almeida L.G."/>
            <person name="Vasconcelos A.T."/>
            <person name="Perreira-Neves A."/>
            <person name="Rosa I.A."/>
            <person name="Tasca T."/>
            <person name="Bogo M.R."/>
            <person name="de Souza W."/>
        </authorList>
    </citation>
    <scope>NUCLEOTIDE SEQUENCE [LARGE SCALE GENOMIC DNA]</scope>
    <source>
        <strain evidence="3">K</strain>
    </source>
</reference>
<dbReference type="OrthoDB" id="264785at2759"/>
<keyword evidence="4" id="KW-1185">Reference proteome</keyword>
<gene>
    <name evidence="3" type="ORF">TRFO_20118</name>
</gene>
<protein>
    <submittedName>
        <fullName evidence="3">Coiled-coil domain containing 147</fullName>
    </submittedName>
</protein>
<dbReference type="GO" id="GO:0005856">
    <property type="term" value="C:cytoskeleton"/>
    <property type="evidence" value="ECO:0007669"/>
    <property type="project" value="TreeGrafter"/>
</dbReference>
<keyword evidence="1 2" id="KW-0175">Coiled coil</keyword>
<comment type="caution">
    <text evidence="3">The sequence shown here is derived from an EMBL/GenBank/DDBJ whole genome shotgun (WGS) entry which is preliminary data.</text>
</comment>
<proteinExistence type="predicted"/>
<evidence type="ECO:0000313" key="4">
    <source>
        <dbReference type="Proteomes" id="UP000179807"/>
    </source>
</evidence>
<dbReference type="PANTHER" id="PTHR32083">
    <property type="entry name" value="CILIA AND FLAGELLA-ASSOCIATED PROTEIN 58-RELATED"/>
    <property type="match status" value="1"/>
</dbReference>
<dbReference type="AlphaFoldDB" id="A0A1J4KL71"/>
<feature type="coiled-coil region" evidence="2">
    <location>
        <begin position="528"/>
        <end position="583"/>
    </location>
</feature>
<name>A0A1J4KL71_9EUKA</name>
<dbReference type="EMBL" id="MLAK01000608">
    <property type="protein sequence ID" value="OHT10532.1"/>
    <property type="molecule type" value="Genomic_DNA"/>
</dbReference>
<feature type="coiled-coil region" evidence="2">
    <location>
        <begin position="192"/>
        <end position="275"/>
    </location>
</feature>
<dbReference type="VEuPathDB" id="TrichDB:TRFO_20118"/>
<dbReference type="Proteomes" id="UP000179807">
    <property type="component" value="Unassembled WGS sequence"/>
</dbReference>
<organism evidence="3 4">
    <name type="scientific">Tritrichomonas foetus</name>
    <dbReference type="NCBI Taxonomy" id="1144522"/>
    <lineage>
        <taxon>Eukaryota</taxon>
        <taxon>Metamonada</taxon>
        <taxon>Parabasalia</taxon>
        <taxon>Tritrichomonadida</taxon>
        <taxon>Tritrichomonadidae</taxon>
        <taxon>Tritrichomonas</taxon>
    </lineage>
</organism>
<accession>A0A1J4KL71</accession>
<evidence type="ECO:0000313" key="3">
    <source>
        <dbReference type="EMBL" id="OHT10532.1"/>
    </source>
</evidence>
<evidence type="ECO:0000256" key="1">
    <source>
        <dbReference type="ARBA" id="ARBA00023054"/>
    </source>
</evidence>
<dbReference type="RefSeq" id="XP_068363668.1">
    <property type="nucleotide sequence ID" value="XM_068501207.1"/>
</dbReference>
<feature type="coiled-coil region" evidence="2">
    <location>
        <begin position="671"/>
        <end position="705"/>
    </location>
</feature>
<dbReference type="PANTHER" id="PTHR32083:SF0">
    <property type="entry name" value="CILIA AND FLAGELLA-ASSOCIATED PROTEIN 58"/>
    <property type="match status" value="1"/>
</dbReference>
<evidence type="ECO:0000256" key="2">
    <source>
        <dbReference type="SAM" id="Coils"/>
    </source>
</evidence>
<dbReference type="GeneID" id="94835911"/>
<feature type="coiled-coil region" evidence="2">
    <location>
        <begin position="746"/>
        <end position="803"/>
    </location>
</feature>